<dbReference type="InterPro" id="IPR036779">
    <property type="entry name" value="LysM_dom_sf"/>
</dbReference>
<proteinExistence type="predicted"/>
<dbReference type="PROSITE" id="PS51782">
    <property type="entry name" value="LYSM"/>
    <property type="match status" value="1"/>
</dbReference>
<keyword evidence="2" id="KW-0812">Transmembrane</keyword>
<dbReference type="AlphaFoldDB" id="A0A2A9EJK4"/>
<evidence type="ECO:0000259" key="3">
    <source>
        <dbReference type="PROSITE" id="PS51782"/>
    </source>
</evidence>
<evidence type="ECO:0000313" key="5">
    <source>
        <dbReference type="Proteomes" id="UP000222106"/>
    </source>
</evidence>
<keyword evidence="2" id="KW-1133">Transmembrane helix</keyword>
<feature type="domain" description="LysM" evidence="3">
    <location>
        <begin position="111"/>
        <end position="161"/>
    </location>
</feature>
<dbReference type="Proteomes" id="UP000222106">
    <property type="component" value="Unassembled WGS sequence"/>
</dbReference>
<reference evidence="4 5" key="1">
    <citation type="submission" date="2017-10" db="EMBL/GenBank/DDBJ databases">
        <title>Sequencing the genomes of 1000 actinobacteria strains.</title>
        <authorList>
            <person name="Klenk H.-P."/>
        </authorList>
    </citation>
    <scope>NUCLEOTIDE SEQUENCE [LARGE SCALE GENOMIC DNA]</scope>
    <source>
        <strain evidence="4 5">DSM 21838</strain>
    </source>
</reference>
<dbReference type="SMART" id="SM00257">
    <property type="entry name" value="LysM"/>
    <property type="match status" value="1"/>
</dbReference>
<keyword evidence="2" id="KW-0472">Membrane</keyword>
<feature type="region of interest" description="Disordered" evidence="1">
    <location>
        <begin position="1"/>
        <end position="27"/>
    </location>
</feature>
<feature type="transmembrane region" description="Helical" evidence="2">
    <location>
        <begin position="78"/>
        <end position="102"/>
    </location>
</feature>
<feature type="compositionally biased region" description="Low complexity" evidence="1">
    <location>
        <begin position="1"/>
        <end position="19"/>
    </location>
</feature>
<dbReference type="RefSeq" id="WP_098482697.1">
    <property type="nucleotide sequence ID" value="NZ_PDJI01000004.1"/>
</dbReference>
<evidence type="ECO:0000256" key="1">
    <source>
        <dbReference type="SAM" id="MobiDB-lite"/>
    </source>
</evidence>
<organism evidence="4 5">
    <name type="scientific">Georgenia soli</name>
    <dbReference type="NCBI Taxonomy" id="638953"/>
    <lineage>
        <taxon>Bacteria</taxon>
        <taxon>Bacillati</taxon>
        <taxon>Actinomycetota</taxon>
        <taxon>Actinomycetes</taxon>
        <taxon>Micrococcales</taxon>
        <taxon>Bogoriellaceae</taxon>
        <taxon>Georgenia</taxon>
    </lineage>
</organism>
<dbReference type="EMBL" id="PDJI01000004">
    <property type="protein sequence ID" value="PFG38425.1"/>
    <property type="molecule type" value="Genomic_DNA"/>
</dbReference>
<dbReference type="OrthoDB" id="5084290at2"/>
<comment type="caution">
    <text evidence="4">The sequence shown here is derived from an EMBL/GenBank/DDBJ whole genome shotgun (WGS) entry which is preliminary data.</text>
</comment>
<gene>
    <name evidence="4" type="ORF">ATJ97_0902</name>
</gene>
<dbReference type="CDD" id="cd00118">
    <property type="entry name" value="LysM"/>
    <property type="match status" value="1"/>
</dbReference>
<dbReference type="InterPro" id="IPR018392">
    <property type="entry name" value="LysM"/>
</dbReference>
<evidence type="ECO:0000256" key="2">
    <source>
        <dbReference type="SAM" id="Phobius"/>
    </source>
</evidence>
<keyword evidence="5" id="KW-1185">Reference proteome</keyword>
<sequence length="164" mass="16358">MSAVLAHPAWQPAQAPGARPARRRTGVRPARRGNLQLVGPGFVPQVGAPAAADGRSRAAEARSEASGRLRLTARGRGVVTALALVLATAVSVGVGALVGVAVNPAVGGETTTVTVGAGETLWSLASAVAEPGEDPRELVEHITTLNGLASSELAVGQELVVPAG</sequence>
<dbReference type="Pfam" id="PF01476">
    <property type="entry name" value="LysM"/>
    <property type="match status" value="1"/>
</dbReference>
<name>A0A2A9EJK4_9MICO</name>
<evidence type="ECO:0000313" key="4">
    <source>
        <dbReference type="EMBL" id="PFG38425.1"/>
    </source>
</evidence>
<protein>
    <submittedName>
        <fullName evidence="4">LysM domain-containing protein</fullName>
    </submittedName>
</protein>
<dbReference type="Gene3D" id="3.10.350.10">
    <property type="entry name" value="LysM domain"/>
    <property type="match status" value="1"/>
</dbReference>
<accession>A0A2A9EJK4</accession>